<dbReference type="Gene3D" id="1.20.58.120">
    <property type="entry name" value="BAG domain"/>
    <property type="match status" value="1"/>
</dbReference>
<dbReference type="Gene3D" id="3.10.20.90">
    <property type="entry name" value="Phosphatidylinositol 3-kinase Catalytic Subunit, Chain A, domain 1"/>
    <property type="match status" value="1"/>
</dbReference>
<accession>R7Q6V4</accession>
<reference evidence="4" key="1">
    <citation type="journal article" date="2013" name="Proc. Natl. Acad. Sci. U.S.A.">
        <title>Genome structure and metabolic features in the red seaweed Chondrus crispus shed light on evolution of the Archaeplastida.</title>
        <authorList>
            <person name="Collen J."/>
            <person name="Porcel B."/>
            <person name="Carre W."/>
            <person name="Ball S.G."/>
            <person name="Chaparro C."/>
            <person name="Tonon T."/>
            <person name="Barbeyron T."/>
            <person name="Michel G."/>
            <person name="Noel B."/>
            <person name="Valentin K."/>
            <person name="Elias M."/>
            <person name="Artiguenave F."/>
            <person name="Arun A."/>
            <person name="Aury J.M."/>
            <person name="Barbosa-Neto J.F."/>
            <person name="Bothwell J.H."/>
            <person name="Bouget F.Y."/>
            <person name="Brillet L."/>
            <person name="Cabello-Hurtado F."/>
            <person name="Capella-Gutierrez S."/>
            <person name="Charrier B."/>
            <person name="Cladiere L."/>
            <person name="Cock J.M."/>
            <person name="Coelho S.M."/>
            <person name="Colleoni C."/>
            <person name="Czjzek M."/>
            <person name="Da Silva C."/>
            <person name="Delage L."/>
            <person name="Denoeud F."/>
            <person name="Deschamps P."/>
            <person name="Dittami S.M."/>
            <person name="Gabaldon T."/>
            <person name="Gachon C.M."/>
            <person name="Groisillier A."/>
            <person name="Herve C."/>
            <person name="Jabbari K."/>
            <person name="Katinka M."/>
            <person name="Kloareg B."/>
            <person name="Kowalczyk N."/>
            <person name="Labadie K."/>
            <person name="Leblanc C."/>
            <person name="Lopez P.J."/>
            <person name="McLachlan D.H."/>
            <person name="Meslet-Cladiere L."/>
            <person name="Moustafa A."/>
            <person name="Nehr Z."/>
            <person name="Nyvall Collen P."/>
            <person name="Panaud O."/>
            <person name="Partensky F."/>
            <person name="Poulain J."/>
            <person name="Rensing S.A."/>
            <person name="Rousvoal S."/>
            <person name="Samson G."/>
            <person name="Symeonidi A."/>
            <person name="Weissenbach J."/>
            <person name="Zambounis A."/>
            <person name="Wincker P."/>
            <person name="Boyen C."/>
        </authorList>
    </citation>
    <scope>NUCLEOTIDE SEQUENCE [LARGE SCALE GENOMIC DNA]</scope>
    <source>
        <strain evidence="4">cv. Stackhouse</strain>
    </source>
</reference>
<name>R7Q6V4_CHOCR</name>
<evidence type="ECO:0000313" key="4">
    <source>
        <dbReference type="Proteomes" id="UP000012073"/>
    </source>
</evidence>
<gene>
    <name evidence="3" type="ORF">CHC_T00001727001</name>
</gene>
<evidence type="ECO:0000313" key="3">
    <source>
        <dbReference type="EMBL" id="CDF33101.1"/>
    </source>
</evidence>
<dbReference type="STRING" id="2769.R7Q6V4"/>
<dbReference type="InterPro" id="IPR000626">
    <property type="entry name" value="Ubiquitin-like_dom"/>
</dbReference>
<dbReference type="InterPro" id="IPR029071">
    <property type="entry name" value="Ubiquitin-like_domsf"/>
</dbReference>
<evidence type="ECO:0000259" key="2">
    <source>
        <dbReference type="PROSITE" id="PS50053"/>
    </source>
</evidence>
<evidence type="ECO:0000256" key="1">
    <source>
        <dbReference type="SAM" id="Coils"/>
    </source>
</evidence>
<organism evidence="3 4">
    <name type="scientific">Chondrus crispus</name>
    <name type="common">Carrageen Irish moss</name>
    <name type="synonym">Polymorpha crispa</name>
    <dbReference type="NCBI Taxonomy" id="2769"/>
    <lineage>
        <taxon>Eukaryota</taxon>
        <taxon>Rhodophyta</taxon>
        <taxon>Florideophyceae</taxon>
        <taxon>Rhodymeniophycidae</taxon>
        <taxon>Gigartinales</taxon>
        <taxon>Gigartinaceae</taxon>
        <taxon>Chondrus</taxon>
    </lineage>
</organism>
<dbReference type="SUPFAM" id="SSF54236">
    <property type="entry name" value="Ubiquitin-like"/>
    <property type="match status" value="1"/>
</dbReference>
<keyword evidence="1" id="KW-0175">Coiled coil</keyword>
<dbReference type="Pfam" id="PF02179">
    <property type="entry name" value="BAG"/>
    <property type="match status" value="1"/>
</dbReference>
<protein>
    <recommendedName>
        <fullName evidence="2">Ubiquitin-like domain-containing protein</fullName>
    </recommendedName>
</protein>
<dbReference type="SUPFAM" id="SSF63491">
    <property type="entry name" value="BAG domain"/>
    <property type="match status" value="1"/>
</dbReference>
<keyword evidence="4" id="KW-1185">Reference proteome</keyword>
<feature type="domain" description="Ubiquitin-like" evidence="2">
    <location>
        <begin position="27"/>
        <end position="88"/>
    </location>
</feature>
<dbReference type="EMBL" id="HG001633">
    <property type="protein sequence ID" value="CDF33101.1"/>
    <property type="molecule type" value="Genomic_DNA"/>
</dbReference>
<dbReference type="GO" id="GO:0051087">
    <property type="term" value="F:protein-folding chaperone binding"/>
    <property type="evidence" value="ECO:0007669"/>
    <property type="project" value="InterPro"/>
</dbReference>
<dbReference type="GeneID" id="17320619"/>
<sequence length="217" mass="23941">MADNSKALDVLGGPMITVLHGRKRYVVKLETTSMQLMREIEKVTSLKPEDQILLIKGQKVTSENDIDLASQGLKGGKKVMLLVRREGHSANGPYSSDSSCSEVEEMCQRVRAAISRLDSVEAELQDLKKTAQPPEGHKNMATGNLGSLKQRLRVISETCMEMLLALDSVQDEKAIATSTPPAWKLERKSAVDRLHQTLNVVDNLSQGLNHLQQSLPQ</sequence>
<dbReference type="Proteomes" id="UP000012073">
    <property type="component" value="Unassembled WGS sequence"/>
</dbReference>
<dbReference type="InterPro" id="IPR003103">
    <property type="entry name" value="BAG_domain"/>
</dbReference>
<dbReference type="KEGG" id="ccp:CHC_T00001727001"/>
<dbReference type="AlphaFoldDB" id="R7Q6V4"/>
<proteinExistence type="predicted"/>
<dbReference type="InterPro" id="IPR036533">
    <property type="entry name" value="BAG_dom_sf"/>
</dbReference>
<dbReference type="Gramene" id="CDF33101">
    <property type="protein sequence ID" value="CDF33101"/>
    <property type="gene ID" value="CHC_T00001727001"/>
</dbReference>
<dbReference type="PROSITE" id="PS50053">
    <property type="entry name" value="UBIQUITIN_2"/>
    <property type="match status" value="1"/>
</dbReference>
<dbReference type="RefSeq" id="XP_005712904.1">
    <property type="nucleotide sequence ID" value="XM_005712847.1"/>
</dbReference>
<dbReference type="OrthoDB" id="417450at2759"/>
<feature type="coiled-coil region" evidence="1">
    <location>
        <begin position="103"/>
        <end position="130"/>
    </location>
</feature>